<reference evidence="17" key="2">
    <citation type="submission" date="2019-01" db="UniProtKB">
        <authorList>
            <consortium name="EnsemblPlants"/>
        </authorList>
    </citation>
    <scope>IDENTIFICATION</scope>
    <source>
        <strain evidence="17">cv. Heinz 1706</strain>
    </source>
</reference>
<keyword evidence="10" id="KW-0862">Zinc</keyword>
<evidence type="ECO:0000256" key="12">
    <source>
        <dbReference type="ARBA" id="ARBA00023136"/>
    </source>
</evidence>
<dbReference type="Pfam" id="PF13639">
    <property type="entry name" value="zf-RING_2"/>
    <property type="match status" value="1"/>
</dbReference>
<evidence type="ECO:0000256" key="4">
    <source>
        <dbReference type="ARBA" id="ARBA00012483"/>
    </source>
</evidence>
<protein>
    <recommendedName>
        <fullName evidence="4">RING-type E3 ubiquitin transferase</fullName>
        <ecNumber evidence="4">2.3.2.27</ecNumber>
    </recommendedName>
</protein>
<reference evidence="17" key="1">
    <citation type="journal article" date="2012" name="Nature">
        <title>The tomato genome sequence provides insights into fleshy fruit evolution.</title>
        <authorList>
            <consortium name="Tomato Genome Consortium"/>
        </authorList>
    </citation>
    <scope>NUCLEOTIDE SEQUENCE [LARGE SCALE GENOMIC DNA]</scope>
    <source>
        <strain evidence="17">cv. Heinz 1706</strain>
    </source>
</reference>
<name>A0A3Q7IBX4_SOLLC</name>
<evidence type="ECO:0000256" key="14">
    <source>
        <dbReference type="PROSITE-ProRule" id="PRU00175"/>
    </source>
</evidence>
<proteinExistence type="inferred from homology"/>
<dbReference type="AlphaFoldDB" id="A0A3Q7IBX4"/>
<evidence type="ECO:0000256" key="13">
    <source>
        <dbReference type="ARBA" id="ARBA00024209"/>
    </source>
</evidence>
<dbReference type="PROSITE" id="PS50089">
    <property type="entry name" value="ZF_RING_2"/>
    <property type="match status" value="1"/>
</dbReference>
<keyword evidence="12 15" id="KW-0472">Membrane</keyword>
<dbReference type="GO" id="GO:0008270">
    <property type="term" value="F:zinc ion binding"/>
    <property type="evidence" value="ECO:0007669"/>
    <property type="project" value="UniProtKB-KW"/>
</dbReference>
<dbReference type="EnsemblPlants" id="Solyc10g009487.1.1">
    <property type="protein sequence ID" value="Solyc10g009487.1.1"/>
    <property type="gene ID" value="Solyc10g009487.1"/>
</dbReference>
<keyword evidence="6 15" id="KW-0812">Transmembrane</keyword>
<dbReference type="EC" id="2.3.2.27" evidence="4"/>
<evidence type="ECO:0000256" key="9">
    <source>
        <dbReference type="ARBA" id="ARBA00022786"/>
    </source>
</evidence>
<evidence type="ECO:0000256" key="5">
    <source>
        <dbReference type="ARBA" id="ARBA00022679"/>
    </source>
</evidence>
<keyword evidence="7" id="KW-0479">Metal-binding</keyword>
<keyword evidence="5" id="KW-0808">Transferase</keyword>
<evidence type="ECO:0000256" key="11">
    <source>
        <dbReference type="ARBA" id="ARBA00022989"/>
    </source>
</evidence>
<dbReference type="InterPro" id="IPR046948">
    <property type="entry name" value="ATL20-22-like"/>
</dbReference>
<dbReference type="GO" id="GO:0016020">
    <property type="term" value="C:membrane"/>
    <property type="evidence" value="ECO:0007669"/>
    <property type="project" value="UniProtKB-SubCell"/>
</dbReference>
<evidence type="ECO:0000256" key="3">
    <source>
        <dbReference type="ARBA" id="ARBA00004906"/>
    </source>
</evidence>
<dbReference type="InterPro" id="IPR001841">
    <property type="entry name" value="Znf_RING"/>
</dbReference>
<comment type="pathway">
    <text evidence="3">Protein modification; protein ubiquitination.</text>
</comment>
<dbReference type="SMART" id="SM00184">
    <property type="entry name" value="RING"/>
    <property type="match status" value="1"/>
</dbReference>
<comment type="catalytic activity">
    <reaction evidence="1">
        <text>S-ubiquitinyl-[E2 ubiquitin-conjugating enzyme]-L-cysteine + [acceptor protein]-L-lysine = [E2 ubiquitin-conjugating enzyme]-L-cysteine + N(6)-ubiquitinyl-[acceptor protein]-L-lysine.</text>
        <dbReference type="EC" id="2.3.2.27"/>
    </reaction>
</comment>
<evidence type="ECO:0000256" key="15">
    <source>
        <dbReference type="SAM" id="Phobius"/>
    </source>
</evidence>
<evidence type="ECO:0000256" key="2">
    <source>
        <dbReference type="ARBA" id="ARBA00004167"/>
    </source>
</evidence>
<dbReference type="PANTHER" id="PTHR46279">
    <property type="entry name" value="RING/U-BOX SUPERFAMILY PROTEIN"/>
    <property type="match status" value="1"/>
</dbReference>
<evidence type="ECO:0000313" key="17">
    <source>
        <dbReference type="EnsemblPlants" id="Solyc10g009487.1.1"/>
    </source>
</evidence>
<evidence type="ECO:0000256" key="7">
    <source>
        <dbReference type="ARBA" id="ARBA00022723"/>
    </source>
</evidence>
<keyword evidence="18" id="KW-1185">Reference proteome</keyword>
<evidence type="ECO:0000256" key="8">
    <source>
        <dbReference type="ARBA" id="ARBA00022771"/>
    </source>
</evidence>
<dbReference type="InParanoid" id="A0A3Q7IBX4"/>
<feature type="transmembrane region" description="Helical" evidence="15">
    <location>
        <begin position="6"/>
        <end position="29"/>
    </location>
</feature>
<keyword evidence="9" id="KW-0833">Ubl conjugation pathway</keyword>
<dbReference type="Proteomes" id="UP000004994">
    <property type="component" value="Chromosome 10"/>
</dbReference>
<evidence type="ECO:0000259" key="16">
    <source>
        <dbReference type="PROSITE" id="PS50089"/>
    </source>
</evidence>
<dbReference type="GO" id="GO:0061630">
    <property type="term" value="F:ubiquitin protein ligase activity"/>
    <property type="evidence" value="ECO:0007669"/>
    <property type="project" value="UniProtKB-EC"/>
</dbReference>
<dbReference type="PANTHER" id="PTHR46279:SF27">
    <property type="entry name" value="RING-H2 FINGER PROTEIN ATL21A"/>
    <property type="match status" value="1"/>
</dbReference>
<dbReference type="OMA" id="KMKSTCP"/>
<evidence type="ECO:0000256" key="10">
    <source>
        <dbReference type="ARBA" id="ARBA00022833"/>
    </source>
</evidence>
<keyword evidence="11 15" id="KW-1133">Transmembrane helix</keyword>
<keyword evidence="8 14" id="KW-0863">Zinc-finger</keyword>
<sequence>MSSRETTIFLVMVTISLLVPSLLCLICIAHRLHLDAIRRHQLEVLEATTTLPREPSVVVTLQNWGLDDSTIQSYKKIVLGESLRLPGLNSLTCPICLVEYIPGDSIRIIPVCQHCFHVQCIDEWLKMKSTCPVCRNSPPDHRKNEKLDQF</sequence>
<organism evidence="17">
    <name type="scientific">Solanum lycopersicum</name>
    <name type="common">Tomato</name>
    <name type="synonym">Lycopersicon esculentum</name>
    <dbReference type="NCBI Taxonomy" id="4081"/>
    <lineage>
        <taxon>Eukaryota</taxon>
        <taxon>Viridiplantae</taxon>
        <taxon>Streptophyta</taxon>
        <taxon>Embryophyta</taxon>
        <taxon>Tracheophyta</taxon>
        <taxon>Spermatophyta</taxon>
        <taxon>Magnoliopsida</taxon>
        <taxon>eudicotyledons</taxon>
        <taxon>Gunneridae</taxon>
        <taxon>Pentapetalae</taxon>
        <taxon>asterids</taxon>
        <taxon>lamiids</taxon>
        <taxon>Solanales</taxon>
        <taxon>Solanaceae</taxon>
        <taxon>Solanoideae</taxon>
        <taxon>Solaneae</taxon>
        <taxon>Solanum</taxon>
        <taxon>Solanum subgen. Lycopersicon</taxon>
    </lineage>
</organism>
<dbReference type="Gene3D" id="3.30.40.10">
    <property type="entry name" value="Zinc/RING finger domain, C3HC4 (zinc finger)"/>
    <property type="match status" value="1"/>
</dbReference>
<dbReference type="Gramene" id="Solyc10g009487.1.1">
    <property type="protein sequence ID" value="Solyc10g009487.1.1"/>
    <property type="gene ID" value="Solyc10g009487.1"/>
</dbReference>
<comment type="similarity">
    <text evidence="13">Belongs to the RING-type zinc finger family. ATL subfamily.</text>
</comment>
<accession>A0A3Q7IBX4</accession>
<evidence type="ECO:0000256" key="6">
    <source>
        <dbReference type="ARBA" id="ARBA00022692"/>
    </source>
</evidence>
<feature type="domain" description="RING-type" evidence="16">
    <location>
        <begin position="93"/>
        <end position="135"/>
    </location>
</feature>
<evidence type="ECO:0000313" key="18">
    <source>
        <dbReference type="Proteomes" id="UP000004994"/>
    </source>
</evidence>
<dbReference type="SUPFAM" id="SSF57850">
    <property type="entry name" value="RING/U-box"/>
    <property type="match status" value="1"/>
</dbReference>
<comment type="subcellular location">
    <subcellularLocation>
        <location evidence="2">Membrane</location>
        <topology evidence="2">Single-pass membrane protein</topology>
    </subcellularLocation>
</comment>
<evidence type="ECO:0000256" key="1">
    <source>
        <dbReference type="ARBA" id="ARBA00000900"/>
    </source>
</evidence>
<dbReference type="InterPro" id="IPR013083">
    <property type="entry name" value="Znf_RING/FYVE/PHD"/>
</dbReference>